<feature type="domain" description="Transposase (putative) YhgA-like" evidence="1">
    <location>
        <begin position="5"/>
        <end position="197"/>
    </location>
</feature>
<evidence type="ECO:0000259" key="2">
    <source>
        <dbReference type="Pfam" id="PF14261"/>
    </source>
</evidence>
<evidence type="ECO:0000259" key="1">
    <source>
        <dbReference type="Pfam" id="PF04754"/>
    </source>
</evidence>
<dbReference type="InterPro" id="IPR006842">
    <property type="entry name" value="Transposase_31"/>
</dbReference>
<dbReference type="InterPro" id="IPR025587">
    <property type="entry name" value="DUF4351"/>
</dbReference>
<dbReference type="RefSeq" id="WP_109062662.1">
    <property type="nucleotide sequence ID" value="NZ_QETA01000006.1"/>
</dbReference>
<dbReference type="Pfam" id="PF14261">
    <property type="entry name" value="DUF4351"/>
    <property type="match status" value="1"/>
</dbReference>
<evidence type="ECO:0000313" key="3">
    <source>
        <dbReference type="EMBL" id="PWF21846.1"/>
    </source>
</evidence>
<keyword evidence="4" id="KW-1185">Reference proteome</keyword>
<comment type="caution">
    <text evidence="3">The sequence shown here is derived from an EMBL/GenBank/DDBJ whole genome shotgun (WGS) entry which is preliminary data.</text>
</comment>
<dbReference type="AlphaFoldDB" id="A0A2V1JUS9"/>
<evidence type="ECO:0000313" key="4">
    <source>
        <dbReference type="Proteomes" id="UP000245212"/>
    </source>
</evidence>
<protein>
    <submittedName>
        <fullName evidence="3">Transposase</fullName>
    </submittedName>
</protein>
<sequence length="312" mass="35676">MNLQDQYYRRLFSSPLMVRALFAGILPPGLLDLVDLGTLEPLPTDYVSDRRRQRQGDRLWRVRRRDGQMLYLIIMLEHQSGTDRMISVRVMGYCALMYEDLAMRRLLGPSGRLPIILPIVLYSGARRWREPRQVSELMDPAPPELTPYQPQMRYLLLDEGALADADVLPADNLVSALFHLEHSRSIEETAQLLHTVLRLTDCAQGQELRRVFGAWARHVLLPRAAPATATLPDTEDLQEITLMMAAHPHDWGHKWRQEGEALLLARQLTRKFGPLSEEVQQRIRQAGTLQLEAWSINLLDAETLEAVFSGTD</sequence>
<dbReference type="PANTHER" id="PTHR34611">
    <property type="match status" value="1"/>
</dbReference>
<gene>
    <name evidence="3" type="ORF">DD235_13695</name>
</gene>
<organism evidence="3 4">
    <name type="scientific">Corticimicrobacter populi</name>
    <dbReference type="NCBI Taxonomy" id="2175229"/>
    <lineage>
        <taxon>Bacteria</taxon>
        <taxon>Pseudomonadati</taxon>
        <taxon>Pseudomonadota</taxon>
        <taxon>Betaproteobacteria</taxon>
        <taxon>Burkholderiales</taxon>
        <taxon>Alcaligenaceae</taxon>
        <taxon>Corticimicrobacter</taxon>
    </lineage>
</organism>
<name>A0A2V1JUS9_9BURK</name>
<dbReference type="InterPro" id="IPR051699">
    <property type="entry name" value="Rpn/YhgA-like_nuclease"/>
</dbReference>
<dbReference type="Pfam" id="PF04754">
    <property type="entry name" value="Transposase_31"/>
    <property type="match status" value="1"/>
</dbReference>
<reference evidence="4" key="1">
    <citation type="submission" date="2018-05" db="EMBL/GenBank/DDBJ databases">
        <authorList>
            <person name="Li Y."/>
        </authorList>
    </citation>
    <scope>NUCLEOTIDE SEQUENCE [LARGE SCALE GENOMIC DNA]</scope>
    <source>
        <strain evidence="4">3d-2-2</strain>
    </source>
</reference>
<feature type="domain" description="DUF4351" evidence="2">
    <location>
        <begin position="256"/>
        <end position="305"/>
    </location>
</feature>
<accession>A0A2V1JUS9</accession>
<dbReference type="Proteomes" id="UP000245212">
    <property type="component" value="Unassembled WGS sequence"/>
</dbReference>
<dbReference type="EMBL" id="QETA01000006">
    <property type="protein sequence ID" value="PWF21846.1"/>
    <property type="molecule type" value="Genomic_DNA"/>
</dbReference>
<dbReference type="PANTHER" id="PTHR34611:SF2">
    <property type="entry name" value="INACTIVE RECOMBINATION-PROMOTING NUCLEASE-LIKE PROTEIN RPNE-RELATED"/>
    <property type="match status" value="1"/>
</dbReference>
<proteinExistence type="predicted"/>